<evidence type="ECO:0000256" key="1">
    <source>
        <dbReference type="SAM" id="MobiDB-lite"/>
    </source>
</evidence>
<organism evidence="2 3">
    <name type="scientific">Stenotrophomonas maltophilia</name>
    <name type="common">Pseudomonas maltophilia</name>
    <name type="synonym">Xanthomonas maltophilia</name>
    <dbReference type="NCBI Taxonomy" id="40324"/>
    <lineage>
        <taxon>Bacteria</taxon>
        <taxon>Pseudomonadati</taxon>
        <taxon>Pseudomonadota</taxon>
        <taxon>Gammaproteobacteria</taxon>
        <taxon>Lysobacterales</taxon>
        <taxon>Lysobacteraceae</taxon>
        <taxon>Stenotrophomonas</taxon>
        <taxon>Stenotrophomonas maltophilia group</taxon>
    </lineage>
</organism>
<name>A0A270NJJ0_STEMA</name>
<feature type="region of interest" description="Disordered" evidence="1">
    <location>
        <begin position="96"/>
        <end position="126"/>
    </location>
</feature>
<dbReference type="AlphaFoldDB" id="A0A270NJJ0"/>
<accession>A0A270NJJ0</accession>
<dbReference type="EMBL" id="NJGC01000011">
    <property type="protein sequence ID" value="PAM71472.1"/>
    <property type="molecule type" value="Genomic_DNA"/>
</dbReference>
<dbReference type="InterPro" id="IPR021077">
    <property type="entry name" value="Phage_phi-Lf_Orf112"/>
</dbReference>
<gene>
    <name evidence="2" type="ORF">CEK00_11445</name>
</gene>
<dbReference type="Pfam" id="PF12375">
    <property type="entry name" value="DUF3653"/>
    <property type="match status" value="1"/>
</dbReference>
<comment type="caution">
    <text evidence="2">The sequence shown here is derived from an EMBL/GenBank/DDBJ whole genome shotgun (WGS) entry which is preliminary data.</text>
</comment>
<feature type="region of interest" description="Disordered" evidence="1">
    <location>
        <begin position="59"/>
        <end position="80"/>
    </location>
</feature>
<proteinExistence type="predicted"/>
<protein>
    <submittedName>
        <fullName evidence="2">Uncharacterized protein</fullName>
    </submittedName>
</protein>
<evidence type="ECO:0000313" key="2">
    <source>
        <dbReference type="EMBL" id="PAM71472.1"/>
    </source>
</evidence>
<dbReference type="Proteomes" id="UP000216433">
    <property type="component" value="Unassembled WGS sequence"/>
</dbReference>
<evidence type="ECO:0000313" key="3">
    <source>
        <dbReference type="Proteomes" id="UP000216433"/>
    </source>
</evidence>
<sequence length="126" mass="14010">MIEFDPHHRIDLTGPWAGFSFLGNRLITPEGRELLPEDLAWLSLTACQAQEWRRMMEAARSAPSIDSSRNARNRSAGIRHHPATVVNLRDVVSQRKQRSTVAMAGPGAEPKLGVLLLPGPRPRQRG</sequence>
<dbReference type="RefSeq" id="WP_095378023.1">
    <property type="nucleotide sequence ID" value="NZ_NJGC01000011.1"/>
</dbReference>
<reference evidence="2 3" key="1">
    <citation type="submission" date="2017-06" db="EMBL/GenBank/DDBJ databases">
        <title>Genome sequencing and assembly of Stenotrophomonas maltophilia DF07.</title>
        <authorList>
            <person name="Iyer R."/>
        </authorList>
    </citation>
    <scope>NUCLEOTIDE SEQUENCE [LARGE SCALE GENOMIC DNA]</scope>
    <source>
        <strain evidence="2 3">DF07</strain>
    </source>
</reference>